<organism evidence="2 3">
    <name type="scientific">Pleurodeles waltl</name>
    <name type="common">Iberian ribbed newt</name>
    <dbReference type="NCBI Taxonomy" id="8319"/>
    <lineage>
        <taxon>Eukaryota</taxon>
        <taxon>Metazoa</taxon>
        <taxon>Chordata</taxon>
        <taxon>Craniata</taxon>
        <taxon>Vertebrata</taxon>
        <taxon>Euteleostomi</taxon>
        <taxon>Amphibia</taxon>
        <taxon>Batrachia</taxon>
        <taxon>Caudata</taxon>
        <taxon>Salamandroidea</taxon>
        <taxon>Salamandridae</taxon>
        <taxon>Pleurodelinae</taxon>
        <taxon>Pleurodeles</taxon>
    </lineage>
</organism>
<reference evidence="2" key="1">
    <citation type="journal article" date="2022" name="bioRxiv">
        <title>Sequencing and chromosome-scale assembly of the giantPleurodeles waltlgenome.</title>
        <authorList>
            <person name="Brown T."/>
            <person name="Elewa A."/>
            <person name="Iarovenko S."/>
            <person name="Subramanian E."/>
            <person name="Araus A.J."/>
            <person name="Petzold A."/>
            <person name="Susuki M."/>
            <person name="Suzuki K.-i.T."/>
            <person name="Hayashi T."/>
            <person name="Toyoda A."/>
            <person name="Oliveira C."/>
            <person name="Osipova E."/>
            <person name="Leigh N.D."/>
            <person name="Simon A."/>
            <person name="Yun M.H."/>
        </authorList>
    </citation>
    <scope>NUCLEOTIDE SEQUENCE</scope>
    <source>
        <strain evidence="2">20211129_DDA</strain>
        <tissue evidence="2">Liver</tissue>
    </source>
</reference>
<accession>A0AAV7R7N7</accession>
<protein>
    <submittedName>
        <fullName evidence="2">Uncharacterized protein</fullName>
    </submittedName>
</protein>
<dbReference type="AlphaFoldDB" id="A0AAV7R7N7"/>
<evidence type="ECO:0000313" key="3">
    <source>
        <dbReference type="Proteomes" id="UP001066276"/>
    </source>
</evidence>
<evidence type="ECO:0000256" key="1">
    <source>
        <dbReference type="SAM" id="MobiDB-lite"/>
    </source>
</evidence>
<evidence type="ECO:0000313" key="2">
    <source>
        <dbReference type="EMBL" id="KAJ1146763.1"/>
    </source>
</evidence>
<gene>
    <name evidence="2" type="ORF">NDU88_013023</name>
</gene>
<dbReference type="Proteomes" id="UP001066276">
    <property type="component" value="Chromosome 6"/>
</dbReference>
<sequence length="91" mass="9690">MPAGSSRSTVPGRRRARLGARDAFRQLQEHSAWTEKGPARSTGCLQAALGAQCLDGEGPGSEHGMPAGSSRSTVPGRRRARFGAREAFRQL</sequence>
<keyword evidence="3" id="KW-1185">Reference proteome</keyword>
<comment type="caution">
    <text evidence="2">The sequence shown here is derived from an EMBL/GenBank/DDBJ whole genome shotgun (WGS) entry which is preliminary data.</text>
</comment>
<dbReference type="EMBL" id="JANPWB010000010">
    <property type="protein sequence ID" value="KAJ1146763.1"/>
    <property type="molecule type" value="Genomic_DNA"/>
</dbReference>
<feature type="region of interest" description="Disordered" evidence="1">
    <location>
        <begin position="55"/>
        <end position="91"/>
    </location>
</feature>
<proteinExistence type="predicted"/>
<name>A0AAV7R7N7_PLEWA</name>